<name>A7VR20_9FIRM</name>
<dbReference type="HOGENOM" id="CLU_3006106_0_0_9"/>
<sequence>MVRSVLQGDEIFLVSFLFAVNQMHIAPEFAEPVLAEKELPGPFFQPWEFRFAGNKF</sequence>
<organism evidence="1 2">
    <name type="scientific">[Clostridium] leptum DSM 753</name>
    <dbReference type="NCBI Taxonomy" id="428125"/>
    <lineage>
        <taxon>Bacteria</taxon>
        <taxon>Bacillati</taxon>
        <taxon>Bacillota</taxon>
        <taxon>Clostridia</taxon>
        <taxon>Eubacteriales</taxon>
        <taxon>Oscillospiraceae</taxon>
        <taxon>Oscillospiraceae incertae sedis</taxon>
    </lineage>
</organism>
<evidence type="ECO:0000313" key="1">
    <source>
        <dbReference type="EMBL" id="EDO62142.1"/>
    </source>
</evidence>
<reference evidence="1 2" key="2">
    <citation type="submission" date="2007-08" db="EMBL/GenBank/DDBJ databases">
        <authorList>
            <person name="Fulton L."/>
            <person name="Clifton S."/>
            <person name="Fulton B."/>
            <person name="Xu J."/>
            <person name="Minx P."/>
            <person name="Pepin K.H."/>
            <person name="Johnson M."/>
            <person name="Thiruvilangam P."/>
            <person name="Bhonagiri V."/>
            <person name="Nash W.E."/>
            <person name="Wang C."/>
            <person name="Mardis E.R."/>
            <person name="Wilson R.K."/>
        </authorList>
    </citation>
    <scope>NUCLEOTIDE SEQUENCE [LARGE SCALE GENOMIC DNA]</scope>
    <source>
        <strain evidence="1 2">DSM 753</strain>
    </source>
</reference>
<dbReference type="EMBL" id="ABCB02000016">
    <property type="protein sequence ID" value="EDO62142.1"/>
    <property type="molecule type" value="Genomic_DNA"/>
</dbReference>
<accession>A7VR20</accession>
<proteinExistence type="predicted"/>
<comment type="caution">
    <text evidence="1">The sequence shown here is derived from an EMBL/GenBank/DDBJ whole genome shotgun (WGS) entry which is preliminary data.</text>
</comment>
<dbReference type="Proteomes" id="UP000003490">
    <property type="component" value="Unassembled WGS sequence"/>
</dbReference>
<reference evidence="1 2" key="1">
    <citation type="submission" date="2007-08" db="EMBL/GenBank/DDBJ databases">
        <title>Draft genome sequence of Clostridium leptum (DSM 753).</title>
        <authorList>
            <person name="Sudarsanam P."/>
            <person name="Ley R."/>
            <person name="Guruge J."/>
            <person name="Turnbaugh P.J."/>
            <person name="Mahowald M."/>
            <person name="Liep D."/>
            <person name="Gordon J."/>
        </authorList>
    </citation>
    <scope>NUCLEOTIDE SEQUENCE [LARGE SCALE GENOMIC DNA]</scope>
    <source>
        <strain evidence="1 2">DSM 753</strain>
    </source>
</reference>
<gene>
    <name evidence="1" type="ORF">CLOLEP_01003</name>
</gene>
<protein>
    <submittedName>
        <fullName evidence="1">Uncharacterized protein</fullName>
    </submittedName>
</protein>
<dbReference type="AlphaFoldDB" id="A7VR20"/>
<evidence type="ECO:0000313" key="2">
    <source>
        <dbReference type="Proteomes" id="UP000003490"/>
    </source>
</evidence>